<dbReference type="PRINTS" id="PR00080">
    <property type="entry name" value="SDRFAMILY"/>
</dbReference>
<evidence type="ECO:0000313" key="3">
    <source>
        <dbReference type="EMBL" id="MFB9887971.1"/>
    </source>
</evidence>
<dbReference type="Pfam" id="PF00106">
    <property type="entry name" value="adh_short"/>
    <property type="match status" value="1"/>
</dbReference>
<dbReference type="EC" id="1.1.1.14" evidence="3"/>
<keyword evidence="4" id="KW-1185">Reference proteome</keyword>
<dbReference type="InterPro" id="IPR020904">
    <property type="entry name" value="Sc_DH/Rdtase_CS"/>
</dbReference>
<dbReference type="Proteomes" id="UP001589628">
    <property type="component" value="Unassembled WGS sequence"/>
</dbReference>
<dbReference type="Gene3D" id="3.40.50.720">
    <property type="entry name" value="NAD(P)-binding Rossmann-like Domain"/>
    <property type="match status" value="1"/>
</dbReference>
<dbReference type="NCBIfam" id="NF005472">
    <property type="entry name" value="PRK07067.1"/>
    <property type="match status" value="1"/>
</dbReference>
<dbReference type="SUPFAM" id="SSF51735">
    <property type="entry name" value="NAD(P)-binding Rossmann-fold domains"/>
    <property type="match status" value="1"/>
</dbReference>
<keyword evidence="3" id="KW-0560">Oxidoreductase</keyword>
<accession>A0ABV5ZIH8</accession>
<organism evidence="3 4">
    <name type="scientific">Balneatrix alpica</name>
    <dbReference type="NCBI Taxonomy" id="75684"/>
    <lineage>
        <taxon>Bacteria</taxon>
        <taxon>Pseudomonadati</taxon>
        <taxon>Pseudomonadota</taxon>
        <taxon>Gammaproteobacteria</taxon>
        <taxon>Oceanospirillales</taxon>
        <taxon>Balneatrichaceae</taxon>
        <taxon>Balneatrix</taxon>
    </lineage>
</organism>
<dbReference type="PROSITE" id="PS00061">
    <property type="entry name" value="ADH_SHORT"/>
    <property type="match status" value="1"/>
</dbReference>
<evidence type="ECO:0000256" key="2">
    <source>
        <dbReference type="RuleBase" id="RU000363"/>
    </source>
</evidence>
<gene>
    <name evidence="3" type="ORF">ACFFLH_16265</name>
</gene>
<protein>
    <submittedName>
        <fullName evidence="3">L-iditol 2-dehydrogenase</fullName>
        <ecNumber evidence="3">1.1.1.14</ecNumber>
    </submittedName>
</protein>
<reference evidence="3 4" key="1">
    <citation type="submission" date="2024-09" db="EMBL/GenBank/DDBJ databases">
        <authorList>
            <person name="Sun Q."/>
            <person name="Mori K."/>
        </authorList>
    </citation>
    <scope>NUCLEOTIDE SEQUENCE [LARGE SCALE GENOMIC DNA]</scope>
    <source>
        <strain evidence="3 4">ATCC 51285</strain>
    </source>
</reference>
<dbReference type="PRINTS" id="PR00081">
    <property type="entry name" value="GDHRDH"/>
</dbReference>
<dbReference type="PANTHER" id="PTHR42760">
    <property type="entry name" value="SHORT-CHAIN DEHYDROGENASES/REDUCTASES FAMILY MEMBER"/>
    <property type="match status" value="1"/>
</dbReference>
<evidence type="ECO:0000256" key="1">
    <source>
        <dbReference type="ARBA" id="ARBA00006484"/>
    </source>
</evidence>
<sequence>MTPQPALSLTSFSLTGKRALLTGAGGGIGLAVARTYLEAGAHCLLCDLLAEANAEVQSLLNSYPQRCHYFGADLSQLAQIEQLVEYGCELLGGIDILFNNAAIFDMAPLLESDEAMYERLFAVNVKGCFFTLQKVAAQMVKQGQGGSIINLASQAGRRGEALVSHYCASKAAVISYTQSAALALAGEQIRVNGIAPGVVDTPMWHQVDALFARYEGLPLGEKKRQVGLAVPLGRMGRPADLCGLALFLAADASAYVTAQTYNVDGGNVMS</sequence>
<dbReference type="EMBL" id="JBHLZN010000007">
    <property type="protein sequence ID" value="MFB9887971.1"/>
    <property type="molecule type" value="Genomic_DNA"/>
</dbReference>
<comment type="similarity">
    <text evidence="1 2">Belongs to the short-chain dehydrogenases/reductases (SDR) family.</text>
</comment>
<evidence type="ECO:0000313" key="4">
    <source>
        <dbReference type="Proteomes" id="UP001589628"/>
    </source>
</evidence>
<dbReference type="GO" id="GO:0003939">
    <property type="term" value="F:L-iditol 2-dehydrogenase (NAD+) activity"/>
    <property type="evidence" value="ECO:0007669"/>
    <property type="project" value="UniProtKB-EC"/>
</dbReference>
<proteinExistence type="inferred from homology"/>
<dbReference type="RefSeq" id="WP_051527651.1">
    <property type="nucleotide sequence ID" value="NZ_JBHLZN010000007.1"/>
</dbReference>
<dbReference type="InterPro" id="IPR036291">
    <property type="entry name" value="NAD(P)-bd_dom_sf"/>
</dbReference>
<name>A0ABV5ZIH8_9GAMM</name>
<dbReference type="InterPro" id="IPR002347">
    <property type="entry name" value="SDR_fam"/>
</dbReference>
<comment type="caution">
    <text evidence="3">The sequence shown here is derived from an EMBL/GenBank/DDBJ whole genome shotgun (WGS) entry which is preliminary data.</text>
</comment>